<dbReference type="InterPro" id="IPR006935">
    <property type="entry name" value="Helicase/UvrB_N"/>
</dbReference>
<evidence type="ECO:0000259" key="1">
    <source>
        <dbReference type="PROSITE" id="PS51192"/>
    </source>
</evidence>
<proteinExistence type="predicted"/>
<evidence type="ECO:0000259" key="2">
    <source>
        <dbReference type="PROSITE" id="PS51194"/>
    </source>
</evidence>
<dbReference type="InterPro" id="IPR054347">
    <property type="entry name" value="TOTE_primase"/>
</dbReference>
<dbReference type="AlphaFoldDB" id="A0A450U718"/>
<dbReference type="PROSITE" id="PS51192">
    <property type="entry name" value="HELICASE_ATP_BIND_1"/>
    <property type="match status" value="1"/>
</dbReference>
<dbReference type="GO" id="GO:0005524">
    <property type="term" value="F:ATP binding"/>
    <property type="evidence" value="ECO:0007669"/>
    <property type="project" value="InterPro"/>
</dbReference>
<dbReference type="PANTHER" id="PTHR47396:SF1">
    <property type="entry name" value="ATP-DEPENDENT HELICASE IRC3-RELATED"/>
    <property type="match status" value="1"/>
</dbReference>
<name>A0A450U718_9GAMM</name>
<evidence type="ECO:0008006" key="4">
    <source>
        <dbReference type="Google" id="ProtNLM"/>
    </source>
</evidence>
<dbReference type="Pfam" id="PF00271">
    <property type="entry name" value="Helicase_C"/>
    <property type="match status" value="1"/>
</dbReference>
<organism evidence="3">
    <name type="scientific">Candidatus Kentrum sp. LFY</name>
    <dbReference type="NCBI Taxonomy" id="2126342"/>
    <lineage>
        <taxon>Bacteria</taxon>
        <taxon>Pseudomonadati</taxon>
        <taxon>Pseudomonadota</taxon>
        <taxon>Gammaproteobacteria</taxon>
        <taxon>Candidatus Kentrum</taxon>
    </lineage>
</organism>
<dbReference type="CDD" id="cd18785">
    <property type="entry name" value="SF2_C"/>
    <property type="match status" value="1"/>
</dbReference>
<dbReference type="Gene3D" id="3.40.50.300">
    <property type="entry name" value="P-loop containing nucleotide triphosphate hydrolases"/>
    <property type="match status" value="2"/>
</dbReference>
<dbReference type="Pfam" id="PF04851">
    <property type="entry name" value="ResIII"/>
    <property type="match status" value="1"/>
</dbReference>
<dbReference type="Pfam" id="PF22548">
    <property type="entry name" value="AEP-TOTE"/>
    <property type="match status" value="1"/>
</dbReference>
<feature type="domain" description="Helicase C-terminal" evidence="2">
    <location>
        <begin position="651"/>
        <end position="797"/>
    </location>
</feature>
<dbReference type="PANTHER" id="PTHR47396">
    <property type="entry name" value="TYPE I RESTRICTION ENZYME ECOKI R PROTEIN"/>
    <property type="match status" value="1"/>
</dbReference>
<dbReference type="EMBL" id="CAADFF010000007">
    <property type="protein sequence ID" value="VFJ87483.1"/>
    <property type="molecule type" value="Genomic_DNA"/>
</dbReference>
<dbReference type="SUPFAM" id="SSF52540">
    <property type="entry name" value="P-loop containing nucleoside triphosphate hydrolases"/>
    <property type="match status" value="2"/>
</dbReference>
<accession>A0A450U718</accession>
<dbReference type="InterPro" id="IPR001650">
    <property type="entry name" value="Helicase_C-like"/>
</dbReference>
<dbReference type="SMART" id="SM00487">
    <property type="entry name" value="DEXDc"/>
    <property type="match status" value="1"/>
</dbReference>
<dbReference type="PROSITE" id="PS51194">
    <property type="entry name" value="HELICASE_CTER"/>
    <property type="match status" value="1"/>
</dbReference>
<protein>
    <recommendedName>
        <fullName evidence="4">Superfamily II DNA or RNA helicase</fullName>
    </recommendedName>
</protein>
<dbReference type="InterPro" id="IPR027417">
    <property type="entry name" value="P-loop_NTPase"/>
</dbReference>
<dbReference type="GO" id="GO:0003677">
    <property type="term" value="F:DNA binding"/>
    <property type="evidence" value="ECO:0007669"/>
    <property type="project" value="InterPro"/>
</dbReference>
<reference evidence="3" key="1">
    <citation type="submission" date="2019-02" db="EMBL/GenBank/DDBJ databases">
        <authorList>
            <person name="Gruber-Vodicka R. H."/>
            <person name="Seah K. B. B."/>
        </authorList>
    </citation>
    <scope>NUCLEOTIDE SEQUENCE</scope>
    <source>
        <strain evidence="3">BECK_M7</strain>
    </source>
</reference>
<sequence length="806" mass="91602">MYPGLTRLCLTRTPNPSTMNSSPSMRGCLISKRRSSGSCNEGKPCNIQRRQTLQHRKTAPTPIRAHSEQFSTVQKVKLFRGLFEGRPDVFARRWENPAKGRSGYAIACHNEWRHGLCHKPRIKCGECQNRRYRPLDERAIHAHLTGRQVVGLYPLLPDNTCHLLAVDFDKTGWRDAVKAMARACGSFDIPHAIEISRSGNGAHLWIFFSEPVPAQEARVLGVALLHEAMEIHPGLSFDSYDRLFPNQDMVPEGGFGNLIALPLQYHARRRGNSLFVDTDLSPYPDQWAFLSRIERFTANRLTGLVEELSPSSTETPDDTPPWEQGLPMEHTQIPDVPKQLIITLANHIYFRLDEIPPALTARLKRLASFSNPVFFKTQAMRFSTHGIPRYITCARIEQEYLSLPRGCFDDAMVLLEGQGITIEIEDKREFGQRLESLAFIGRLRRDQKRVVTSIIAHDTGILHVPTAFGKTVAAIGVIAEREVNTLILTHSRQLLGQWRERIQSFLTGVEVGVIGAGKRKPTGQIDIATYQSLVDRRNNSVSPLVGQYGQVIIDECHHISAPRFEMVLNEVRSKYVLGLTATPDRQDGHQKIMFMLAGPVRCRVSVANRAEFEQTVIVNRRHEQAPHFSDQPHISEVYRWLMENTRRNLRIVDDVAATIEAERHPLVLTERREHAERLAETLMERGIRAVVLRGAMRAREREIANEQLSKTQVIVATGKYIGEGFDLPRLDTLFLALPISWKGSLVQYAGRIHRESSGKTRVIVYDYVDSSLPMIERMYRKRERGYKAMGYEIREKDWRSEASPAG</sequence>
<dbReference type="GO" id="GO:0005829">
    <property type="term" value="C:cytosol"/>
    <property type="evidence" value="ECO:0007669"/>
    <property type="project" value="TreeGrafter"/>
</dbReference>
<dbReference type="InterPro" id="IPR050742">
    <property type="entry name" value="Helicase_Restrict-Modif_Enz"/>
</dbReference>
<evidence type="ECO:0000313" key="3">
    <source>
        <dbReference type="EMBL" id="VFJ87483.1"/>
    </source>
</evidence>
<feature type="domain" description="Helicase ATP-binding" evidence="1">
    <location>
        <begin position="451"/>
        <end position="601"/>
    </location>
</feature>
<dbReference type="InterPro" id="IPR014001">
    <property type="entry name" value="Helicase_ATP-bd"/>
</dbReference>
<dbReference type="GO" id="GO:0016787">
    <property type="term" value="F:hydrolase activity"/>
    <property type="evidence" value="ECO:0007669"/>
    <property type="project" value="InterPro"/>
</dbReference>
<gene>
    <name evidence="3" type="ORF">BECKLFY1418B_GA0070995_10072</name>
</gene>
<dbReference type="CDD" id="cd17926">
    <property type="entry name" value="DEXHc_RE"/>
    <property type="match status" value="1"/>
</dbReference>